<reference evidence="1 2" key="1">
    <citation type="journal article" date="2019" name="Int. J. Syst. Evol. Microbiol.">
        <title>The Global Catalogue of Microorganisms (GCM) 10K type strain sequencing project: providing services to taxonomists for standard genome sequencing and annotation.</title>
        <authorList>
            <consortium name="The Broad Institute Genomics Platform"/>
            <consortium name="The Broad Institute Genome Sequencing Center for Infectious Disease"/>
            <person name="Wu L."/>
            <person name="Ma J."/>
        </authorList>
    </citation>
    <scope>NUCLEOTIDE SEQUENCE [LARGE SCALE GENOMIC DNA]</scope>
    <source>
        <strain evidence="1 2">JCM 14560</strain>
    </source>
</reference>
<evidence type="ECO:0000313" key="2">
    <source>
        <dbReference type="Proteomes" id="UP001422759"/>
    </source>
</evidence>
<organism evidence="1 2">
    <name type="scientific">Kitasatospora kazusensis</name>
    <dbReference type="NCBI Taxonomy" id="407974"/>
    <lineage>
        <taxon>Bacteria</taxon>
        <taxon>Bacillati</taxon>
        <taxon>Actinomycetota</taxon>
        <taxon>Actinomycetes</taxon>
        <taxon>Kitasatosporales</taxon>
        <taxon>Streptomycetaceae</taxon>
        <taxon>Kitasatospora</taxon>
    </lineage>
</organism>
<evidence type="ECO:0000313" key="1">
    <source>
        <dbReference type="EMBL" id="GAA2153435.1"/>
    </source>
</evidence>
<dbReference type="RefSeq" id="WP_344468309.1">
    <property type="nucleotide sequence ID" value="NZ_BAAANT010000038.1"/>
</dbReference>
<name>A0ABN3A400_9ACTN</name>
<proteinExistence type="predicted"/>
<gene>
    <name evidence="1" type="ORF">GCM10009760_51140</name>
</gene>
<keyword evidence="2" id="KW-1185">Reference proteome</keyword>
<accession>A0ABN3A400</accession>
<comment type="caution">
    <text evidence="1">The sequence shown here is derived from an EMBL/GenBank/DDBJ whole genome shotgun (WGS) entry which is preliminary data.</text>
</comment>
<dbReference type="Proteomes" id="UP001422759">
    <property type="component" value="Unassembled WGS sequence"/>
</dbReference>
<dbReference type="EMBL" id="BAAANT010000038">
    <property type="protein sequence ID" value="GAA2153435.1"/>
    <property type="molecule type" value="Genomic_DNA"/>
</dbReference>
<protein>
    <submittedName>
        <fullName evidence="1">Uncharacterized protein</fullName>
    </submittedName>
</protein>
<sequence>MLLNLGRSLTPSCLGPNEHLADGVAERAELAQRLAAQRATAALNQAHPHITFSLLHWVLDTWADDAAREVFRQGAALLADRYRQLGLGQLLPIDRVWVGVRSTQRDAFGGFHHPDQGYRHLQLASVITRYGRLSDARLSSPELVALDLLRSYAHDCLHFGSFREYRLQGGQVVRSRYGINRRDGNGRTYSAPDQADAGTTRNLGIVMEGATDREARTLAHTVAARLGLADRVEPADRLAFRDTTGQLEAADFDHVAPGVASRFNLAMASYERGVGARYRMFLTETGGTAADTLHGLIIAAMVGGDLSALTAWLDQRHGPRTFPRIFRSPAYTGPDPGE</sequence>